<comment type="subcellular location">
    <subcellularLocation>
        <location evidence="1">Cytoplasm</location>
    </subcellularLocation>
</comment>
<dbReference type="Gene3D" id="3.40.50.300">
    <property type="entry name" value="P-loop containing nucleotide triphosphate hydrolases"/>
    <property type="match status" value="2"/>
</dbReference>
<dbReference type="SMART" id="SM00382">
    <property type="entry name" value="AAA"/>
    <property type="match status" value="2"/>
</dbReference>
<keyword evidence="5" id="KW-0547">Nucleotide-binding</keyword>
<protein>
    <recommendedName>
        <fullName evidence="15">UvrABC system protein A</fullName>
    </recommendedName>
    <alternativeName>
        <fullName evidence="16">Excinuclease ABC subunit A</fullName>
    </alternativeName>
</protein>
<dbReference type="PROSITE" id="PS00211">
    <property type="entry name" value="ABC_TRANSPORTER_1"/>
    <property type="match status" value="1"/>
</dbReference>
<keyword evidence="8" id="KW-0863">Zinc-finger</keyword>
<dbReference type="Gene3D" id="1.10.8.280">
    <property type="entry name" value="ABC transporter ATPase domain-like"/>
    <property type="match status" value="1"/>
</dbReference>
<evidence type="ECO:0000256" key="14">
    <source>
        <dbReference type="ARBA" id="ARBA00038000"/>
    </source>
</evidence>
<evidence type="ECO:0000256" key="10">
    <source>
        <dbReference type="ARBA" id="ARBA00022840"/>
    </source>
</evidence>
<dbReference type="InterPro" id="IPR017871">
    <property type="entry name" value="ABC_transporter-like_CS"/>
</dbReference>
<feature type="compositionally biased region" description="Basic and acidic residues" evidence="17">
    <location>
        <begin position="1"/>
        <end position="18"/>
    </location>
</feature>
<keyword evidence="2" id="KW-0963">Cytoplasm</keyword>
<dbReference type="Pfam" id="PF17755">
    <property type="entry name" value="UvrA_DNA-bind"/>
    <property type="match status" value="1"/>
</dbReference>
<sequence>MKPGTEHSTEHSTEHGTERGIVIEGARENNLRDVSLTIPKNRITVFTGVSGSGKSSLVFDTIAVESQRQLNETFTSFIRNRLPKYERPRVDGIEELSVAVVVDQKPVGGNARSTVGTMTDIFPVIRVLFSRHGVPSAGPATAYSFNDPTGMCPGCDGLGRSVHLDVDKAIDRSKSLQEGALLLPGLGVGGWEWQLYAGSGHFDVDKPLGAYSPDEWELLLHGTSGRVRVTTRTGSADLRYEGVVNRFTRLHLKRDTDTLSEKRREAADRFVVQRPCGTCGGARLNAAALATRIDGLGIADYARMEVADLVEVVGRIDDPVAGPVAAAARERLLRLVDIGLGYLSLDRETTTLSGGEAQRLKTVRHLGSSLTGLTFVFDEPSVGLHPRDVGRLGELLIRLRDRGNTVLVVEHDPDVIAIADHVVDMGPRAGTEGGRVVFEGPRRLLGEADTLTGRALRRRTRLKETFRTPGGWLPVTGAQLHNLRGIDVRFPTGVLTAVTGVAGSGKSTLVSQVFTEAYPEAVVIDQGAITASSRSTPASYLGVMDTVRKVFARRTGARPGLFSFNSEGACRECSGRGLIHTDLAFMDPVTTVCPVCEGRRFQDGVLRLRVDGHSIADVLDMTAARAADFFDDPALRRRLRALHEVGLTYLTLGQPLSSLSGGERQRLKLATQLHRTGSVYVLDEPTTGLHMTDVDLLVGLLDRLVDAGGAGDRGNTGNTVICVEHDLDVVKRADWVIDLGPEGGKHGGRVVFEGTPERLLADPSSVTAEYLRRDLARGAG</sequence>
<dbReference type="InterPro" id="IPR003593">
    <property type="entry name" value="AAA+_ATPase"/>
</dbReference>
<evidence type="ECO:0000313" key="20">
    <source>
        <dbReference type="Proteomes" id="UP001291653"/>
    </source>
</evidence>
<evidence type="ECO:0000256" key="3">
    <source>
        <dbReference type="ARBA" id="ARBA00022723"/>
    </source>
</evidence>
<feature type="region of interest" description="Disordered" evidence="17">
    <location>
        <begin position="1"/>
        <end position="20"/>
    </location>
</feature>
<reference evidence="19 20" key="1">
    <citation type="submission" date="2022-10" db="EMBL/GenBank/DDBJ databases">
        <title>Draft genome sequence of Streptomyces sp. YSPA8.</title>
        <authorList>
            <person name="Moriuchi R."/>
            <person name="Dohra H."/>
            <person name="Yamamura H."/>
            <person name="Kodani S."/>
        </authorList>
    </citation>
    <scope>NUCLEOTIDE SEQUENCE [LARGE SCALE GENOMIC DNA]</scope>
    <source>
        <strain evidence="19 20">YSPA8</strain>
    </source>
</reference>
<organism evidence="19 20">
    <name type="scientific">Streptomyces yaizuensis</name>
    <dbReference type="NCBI Taxonomy" id="2989713"/>
    <lineage>
        <taxon>Bacteria</taxon>
        <taxon>Bacillati</taxon>
        <taxon>Actinomycetota</taxon>
        <taxon>Actinomycetes</taxon>
        <taxon>Kitasatosporales</taxon>
        <taxon>Streptomycetaceae</taxon>
        <taxon>Streptomyces</taxon>
    </lineage>
</organism>
<evidence type="ECO:0000256" key="8">
    <source>
        <dbReference type="ARBA" id="ARBA00022771"/>
    </source>
</evidence>
<evidence type="ECO:0000256" key="2">
    <source>
        <dbReference type="ARBA" id="ARBA00022490"/>
    </source>
</evidence>
<evidence type="ECO:0000256" key="7">
    <source>
        <dbReference type="ARBA" id="ARBA00022769"/>
    </source>
</evidence>
<accession>A0ABQ5P750</accession>
<keyword evidence="4" id="KW-0677">Repeat</keyword>
<evidence type="ECO:0000256" key="9">
    <source>
        <dbReference type="ARBA" id="ARBA00022833"/>
    </source>
</evidence>
<dbReference type="PROSITE" id="PS50893">
    <property type="entry name" value="ABC_TRANSPORTER_2"/>
    <property type="match status" value="1"/>
</dbReference>
<dbReference type="SUPFAM" id="SSF52540">
    <property type="entry name" value="P-loop containing nucleoside triphosphate hydrolases"/>
    <property type="match status" value="2"/>
</dbReference>
<keyword evidence="11" id="KW-0267">Excision nuclease</keyword>
<dbReference type="InterPro" id="IPR003439">
    <property type="entry name" value="ABC_transporter-like_ATP-bd"/>
</dbReference>
<evidence type="ECO:0000256" key="6">
    <source>
        <dbReference type="ARBA" id="ARBA00022763"/>
    </source>
</evidence>
<feature type="domain" description="ABC transporter" evidence="18">
    <location>
        <begin position="460"/>
        <end position="772"/>
    </location>
</feature>
<dbReference type="RefSeq" id="WP_323450383.1">
    <property type="nucleotide sequence ID" value="NZ_BSBI01000014.1"/>
</dbReference>
<evidence type="ECO:0000256" key="11">
    <source>
        <dbReference type="ARBA" id="ARBA00022881"/>
    </source>
</evidence>
<keyword evidence="6" id="KW-0227">DNA damage</keyword>
<keyword evidence="12" id="KW-0238">DNA-binding</keyword>
<gene>
    <name evidence="19" type="ORF">SYYSPA8_28925</name>
</gene>
<proteinExistence type="inferred from homology"/>
<comment type="similarity">
    <text evidence="14">Belongs to the ABC transporter superfamily. UvrA family.</text>
</comment>
<dbReference type="Gene3D" id="1.20.1580.10">
    <property type="entry name" value="ABC transporter ATPase like domain"/>
    <property type="match status" value="2"/>
</dbReference>
<evidence type="ECO:0000256" key="1">
    <source>
        <dbReference type="ARBA" id="ARBA00004496"/>
    </source>
</evidence>
<dbReference type="InterPro" id="IPR027417">
    <property type="entry name" value="P-loop_NTPase"/>
</dbReference>
<evidence type="ECO:0000313" key="19">
    <source>
        <dbReference type="EMBL" id="GLF98404.1"/>
    </source>
</evidence>
<keyword evidence="13" id="KW-0234">DNA repair</keyword>
<dbReference type="PANTHER" id="PTHR43152">
    <property type="entry name" value="UVRABC SYSTEM PROTEIN A"/>
    <property type="match status" value="1"/>
</dbReference>
<dbReference type="EMBL" id="BSBI01000014">
    <property type="protein sequence ID" value="GLF98404.1"/>
    <property type="molecule type" value="Genomic_DNA"/>
</dbReference>
<keyword evidence="7" id="KW-0228">DNA excision</keyword>
<evidence type="ECO:0000256" key="13">
    <source>
        <dbReference type="ARBA" id="ARBA00023204"/>
    </source>
</evidence>
<evidence type="ECO:0000256" key="17">
    <source>
        <dbReference type="SAM" id="MobiDB-lite"/>
    </source>
</evidence>
<comment type="caution">
    <text evidence="19">The sequence shown here is derived from an EMBL/GenBank/DDBJ whole genome shotgun (WGS) entry which is preliminary data.</text>
</comment>
<evidence type="ECO:0000259" key="18">
    <source>
        <dbReference type="PROSITE" id="PS50893"/>
    </source>
</evidence>
<dbReference type="CDD" id="cd03270">
    <property type="entry name" value="ABC_UvrA_I"/>
    <property type="match status" value="1"/>
</dbReference>
<evidence type="ECO:0000256" key="15">
    <source>
        <dbReference type="ARBA" id="ARBA00039316"/>
    </source>
</evidence>
<dbReference type="InterPro" id="IPR041552">
    <property type="entry name" value="UvrA_DNA-bd"/>
</dbReference>
<evidence type="ECO:0000256" key="16">
    <source>
        <dbReference type="ARBA" id="ARBA00042156"/>
    </source>
</evidence>
<dbReference type="PANTHER" id="PTHR43152:SF2">
    <property type="entry name" value="DRUG RESISTANCE ABC TRANSPORTER"/>
    <property type="match status" value="1"/>
</dbReference>
<dbReference type="Proteomes" id="UP001291653">
    <property type="component" value="Unassembled WGS sequence"/>
</dbReference>
<keyword evidence="3" id="KW-0479">Metal-binding</keyword>
<name>A0ABQ5P750_9ACTN</name>
<keyword evidence="10" id="KW-0067">ATP-binding</keyword>
<dbReference type="Pfam" id="PF00005">
    <property type="entry name" value="ABC_tran"/>
    <property type="match status" value="1"/>
</dbReference>
<keyword evidence="20" id="KW-1185">Reference proteome</keyword>
<keyword evidence="9" id="KW-0862">Zinc</keyword>
<evidence type="ECO:0000256" key="4">
    <source>
        <dbReference type="ARBA" id="ARBA00022737"/>
    </source>
</evidence>
<evidence type="ECO:0000256" key="12">
    <source>
        <dbReference type="ARBA" id="ARBA00023125"/>
    </source>
</evidence>
<evidence type="ECO:0000256" key="5">
    <source>
        <dbReference type="ARBA" id="ARBA00022741"/>
    </source>
</evidence>